<dbReference type="Gene3D" id="1.10.600.10">
    <property type="entry name" value="Farnesyl Diphosphate Synthase"/>
    <property type="match status" value="1"/>
</dbReference>
<dbReference type="InterPro" id="IPR008949">
    <property type="entry name" value="Isoprenoid_synthase_dom_sf"/>
</dbReference>
<accession>A0A1L9S6L5</accession>
<dbReference type="GeneID" id="34612633"/>
<evidence type="ECO:0000313" key="3">
    <source>
        <dbReference type="Proteomes" id="UP000184188"/>
    </source>
</evidence>
<dbReference type="SUPFAM" id="SSF48576">
    <property type="entry name" value="Terpenoid synthases"/>
    <property type="match status" value="1"/>
</dbReference>
<protein>
    <recommendedName>
        <fullName evidence="4">Terpene synthase</fullName>
    </recommendedName>
</protein>
<dbReference type="VEuPathDB" id="FungiDB:ASPZODRAFT_155078"/>
<evidence type="ECO:0008006" key="4">
    <source>
        <dbReference type="Google" id="ProtNLM"/>
    </source>
</evidence>
<keyword evidence="3" id="KW-1185">Reference proteome</keyword>
<dbReference type="EMBL" id="KV878356">
    <property type="protein sequence ID" value="OJJ42824.1"/>
    <property type="molecule type" value="Genomic_DNA"/>
</dbReference>
<dbReference type="OrthoDB" id="3004402at2759"/>
<feature type="region of interest" description="Disordered" evidence="1">
    <location>
        <begin position="1"/>
        <end position="20"/>
    </location>
</feature>
<dbReference type="RefSeq" id="XP_022577334.1">
    <property type="nucleotide sequence ID" value="XM_022726169.1"/>
</dbReference>
<sequence length="338" mass="38570">MVTVEQMPIYTQNDPKPKGKIPAVEKIEADMRDKIRNIDELNSDFLSPHEMNIPWFSHISASRQSKYWKNAQETTEAFLQAMYTHSKAELPIELDREDKVPSEIRKAKEKEIIETAVRSAATMLPTASPERAVLLAQSMLLMESPSPLDLYARNVLQEDSVIGKEHLESTLAWLQHTQRHRKNPVTSFDSLRSYLNFRSEDIGMEFVLSMISFACGVHLSFIERAQLGKVIVLCSDHLSLVNDVYSFDKEYRAFREAGFDLINAVQIIRSLLSVDIPRAKQVAVNTIQDIEVEIHAEVKRLEDSSILTRSQQVFLDMLICCIAGHTFYSATAIRFRPV</sequence>
<gene>
    <name evidence="2" type="ORF">ASPZODRAFT_155078</name>
</gene>
<name>A0A1L9S6L5_9EURO</name>
<evidence type="ECO:0000313" key="2">
    <source>
        <dbReference type="EMBL" id="OJJ42824.1"/>
    </source>
</evidence>
<evidence type="ECO:0000256" key="1">
    <source>
        <dbReference type="SAM" id="MobiDB-lite"/>
    </source>
</evidence>
<dbReference type="Pfam" id="PF19086">
    <property type="entry name" value="Terpene_syn_C_2"/>
    <property type="match status" value="1"/>
</dbReference>
<reference evidence="3" key="1">
    <citation type="journal article" date="2017" name="Genome Biol.">
        <title>Comparative genomics reveals high biological diversity and specific adaptations in the industrially and medically important fungal genus Aspergillus.</title>
        <authorList>
            <person name="de Vries R.P."/>
            <person name="Riley R."/>
            <person name="Wiebenga A."/>
            <person name="Aguilar-Osorio G."/>
            <person name="Amillis S."/>
            <person name="Uchima C.A."/>
            <person name="Anderluh G."/>
            <person name="Asadollahi M."/>
            <person name="Askin M."/>
            <person name="Barry K."/>
            <person name="Battaglia E."/>
            <person name="Bayram O."/>
            <person name="Benocci T."/>
            <person name="Braus-Stromeyer S.A."/>
            <person name="Caldana C."/>
            <person name="Canovas D."/>
            <person name="Cerqueira G.C."/>
            <person name="Chen F."/>
            <person name="Chen W."/>
            <person name="Choi C."/>
            <person name="Clum A."/>
            <person name="Dos Santos R.A."/>
            <person name="Damasio A.R."/>
            <person name="Diallinas G."/>
            <person name="Emri T."/>
            <person name="Fekete E."/>
            <person name="Flipphi M."/>
            <person name="Freyberg S."/>
            <person name="Gallo A."/>
            <person name="Gournas C."/>
            <person name="Habgood R."/>
            <person name="Hainaut M."/>
            <person name="Harispe M.L."/>
            <person name="Henrissat B."/>
            <person name="Hilden K.S."/>
            <person name="Hope R."/>
            <person name="Hossain A."/>
            <person name="Karabika E."/>
            <person name="Karaffa L."/>
            <person name="Karanyi Z."/>
            <person name="Krasevec N."/>
            <person name="Kuo A."/>
            <person name="Kusch H."/>
            <person name="LaButti K."/>
            <person name="Lagendijk E.L."/>
            <person name="Lapidus A."/>
            <person name="Levasseur A."/>
            <person name="Lindquist E."/>
            <person name="Lipzen A."/>
            <person name="Logrieco A.F."/>
            <person name="MacCabe A."/>
            <person name="Maekelae M.R."/>
            <person name="Malavazi I."/>
            <person name="Melin P."/>
            <person name="Meyer V."/>
            <person name="Mielnichuk N."/>
            <person name="Miskei M."/>
            <person name="Molnar A.P."/>
            <person name="Mule G."/>
            <person name="Ngan C.Y."/>
            <person name="Orejas M."/>
            <person name="Orosz E."/>
            <person name="Ouedraogo J.P."/>
            <person name="Overkamp K.M."/>
            <person name="Park H.-S."/>
            <person name="Perrone G."/>
            <person name="Piumi F."/>
            <person name="Punt P.J."/>
            <person name="Ram A.F."/>
            <person name="Ramon A."/>
            <person name="Rauscher S."/>
            <person name="Record E."/>
            <person name="Riano-Pachon D.M."/>
            <person name="Robert V."/>
            <person name="Roehrig J."/>
            <person name="Ruller R."/>
            <person name="Salamov A."/>
            <person name="Salih N.S."/>
            <person name="Samson R.A."/>
            <person name="Sandor E."/>
            <person name="Sanguinetti M."/>
            <person name="Schuetze T."/>
            <person name="Sepcic K."/>
            <person name="Shelest E."/>
            <person name="Sherlock G."/>
            <person name="Sophianopoulou V."/>
            <person name="Squina F.M."/>
            <person name="Sun H."/>
            <person name="Susca A."/>
            <person name="Todd R.B."/>
            <person name="Tsang A."/>
            <person name="Unkles S.E."/>
            <person name="van de Wiele N."/>
            <person name="van Rossen-Uffink D."/>
            <person name="Oliveira J.V."/>
            <person name="Vesth T.C."/>
            <person name="Visser J."/>
            <person name="Yu J.-H."/>
            <person name="Zhou M."/>
            <person name="Andersen M.R."/>
            <person name="Archer D.B."/>
            <person name="Baker S.E."/>
            <person name="Benoit I."/>
            <person name="Brakhage A.A."/>
            <person name="Braus G.H."/>
            <person name="Fischer R."/>
            <person name="Frisvad J.C."/>
            <person name="Goldman G.H."/>
            <person name="Houbraken J."/>
            <person name="Oakley B."/>
            <person name="Pocsi I."/>
            <person name="Scazzocchio C."/>
            <person name="Seiboth B."/>
            <person name="vanKuyk P.A."/>
            <person name="Wortman J."/>
            <person name="Dyer P.S."/>
            <person name="Grigoriev I.V."/>
        </authorList>
    </citation>
    <scope>NUCLEOTIDE SEQUENCE [LARGE SCALE GENOMIC DNA]</scope>
    <source>
        <strain evidence="3">CBS 506.65</strain>
    </source>
</reference>
<proteinExistence type="predicted"/>
<organism evidence="2 3">
    <name type="scientific">Penicilliopsis zonata CBS 506.65</name>
    <dbReference type="NCBI Taxonomy" id="1073090"/>
    <lineage>
        <taxon>Eukaryota</taxon>
        <taxon>Fungi</taxon>
        <taxon>Dikarya</taxon>
        <taxon>Ascomycota</taxon>
        <taxon>Pezizomycotina</taxon>
        <taxon>Eurotiomycetes</taxon>
        <taxon>Eurotiomycetidae</taxon>
        <taxon>Eurotiales</taxon>
        <taxon>Aspergillaceae</taxon>
        <taxon>Penicilliopsis</taxon>
    </lineage>
</organism>
<dbReference type="Proteomes" id="UP000184188">
    <property type="component" value="Unassembled WGS sequence"/>
</dbReference>
<dbReference type="AlphaFoldDB" id="A0A1L9S6L5"/>